<organism evidence="3 4">
    <name type="scientific">Roseococcus pinisoli</name>
    <dbReference type="NCBI Taxonomy" id="2835040"/>
    <lineage>
        <taxon>Bacteria</taxon>
        <taxon>Pseudomonadati</taxon>
        <taxon>Pseudomonadota</taxon>
        <taxon>Alphaproteobacteria</taxon>
        <taxon>Acetobacterales</taxon>
        <taxon>Roseomonadaceae</taxon>
        <taxon>Roseococcus</taxon>
    </lineage>
</organism>
<sequence length="151" mass="15847">MVLKPFLGALAAIALLSACSSPPPPRPVAQAPAVPVTPPPAAPTGDGRVAAIRFDANSNVLTPMARAELGPVLDRLMANPNTPVRITSYSTREAMPLSRERTQAIRAALTDRGVSSSRIRVLNARPMANSDPDVVQVEVRGPASRAQTPRA</sequence>
<dbReference type="SUPFAM" id="SSF103088">
    <property type="entry name" value="OmpA-like"/>
    <property type="match status" value="1"/>
</dbReference>
<accession>A0ABS5QHH5</accession>
<evidence type="ECO:0000256" key="1">
    <source>
        <dbReference type="SAM" id="SignalP"/>
    </source>
</evidence>
<evidence type="ECO:0000313" key="4">
    <source>
        <dbReference type="Proteomes" id="UP000766336"/>
    </source>
</evidence>
<reference evidence="3 4" key="1">
    <citation type="submission" date="2021-05" db="EMBL/GenBank/DDBJ databases">
        <title>Roseococcus sp. XZZS9, whole genome shotgun sequencing project.</title>
        <authorList>
            <person name="Zhao G."/>
            <person name="Shen L."/>
        </authorList>
    </citation>
    <scope>NUCLEOTIDE SEQUENCE [LARGE SCALE GENOMIC DNA]</scope>
    <source>
        <strain evidence="3 4">XZZS9</strain>
    </source>
</reference>
<feature type="domain" description="OmpA-like" evidence="2">
    <location>
        <begin position="53"/>
        <end position="129"/>
    </location>
</feature>
<dbReference type="InterPro" id="IPR036737">
    <property type="entry name" value="OmpA-like_sf"/>
</dbReference>
<dbReference type="Pfam" id="PF00691">
    <property type="entry name" value="OmpA"/>
    <property type="match status" value="1"/>
</dbReference>
<dbReference type="Proteomes" id="UP000766336">
    <property type="component" value="Unassembled WGS sequence"/>
</dbReference>
<dbReference type="PROSITE" id="PS51257">
    <property type="entry name" value="PROKAR_LIPOPROTEIN"/>
    <property type="match status" value="1"/>
</dbReference>
<dbReference type="EMBL" id="JAHCDA010000004">
    <property type="protein sequence ID" value="MBS7813054.1"/>
    <property type="molecule type" value="Genomic_DNA"/>
</dbReference>
<keyword evidence="1" id="KW-0732">Signal</keyword>
<proteinExistence type="predicted"/>
<keyword evidence="4" id="KW-1185">Reference proteome</keyword>
<name>A0ABS5QHH5_9PROT</name>
<evidence type="ECO:0000313" key="3">
    <source>
        <dbReference type="EMBL" id="MBS7813054.1"/>
    </source>
</evidence>
<evidence type="ECO:0000259" key="2">
    <source>
        <dbReference type="Pfam" id="PF00691"/>
    </source>
</evidence>
<dbReference type="Gene3D" id="3.30.1330.60">
    <property type="entry name" value="OmpA-like domain"/>
    <property type="match status" value="1"/>
</dbReference>
<dbReference type="RefSeq" id="WP_213671756.1">
    <property type="nucleotide sequence ID" value="NZ_JAHCDA010000004.1"/>
</dbReference>
<dbReference type="InterPro" id="IPR006665">
    <property type="entry name" value="OmpA-like"/>
</dbReference>
<protein>
    <submittedName>
        <fullName evidence="3">OmpA family protein</fullName>
    </submittedName>
</protein>
<feature type="signal peptide" evidence="1">
    <location>
        <begin position="1"/>
        <end position="20"/>
    </location>
</feature>
<gene>
    <name evidence="3" type="ORF">KHU32_19060</name>
</gene>
<comment type="caution">
    <text evidence="3">The sequence shown here is derived from an EMBL/GenBank/DDBJ whole genome shotgun (WGS) entry which is preliminary data.</text>
</comment>
<feature type="chain" id="PRO_5046427613" evidence="1">
    <location>
        <begin position="21"/>
        <end position="151"/>
    </location>
</feature>